<evidence type="ECO:0000256" key="2">
    <source>
        <dbReference type="SAM" id="MobiDB-lite"/>
    </source>
</evidence>
<comment type="caution">
    <text evidence="5">The sequence shown here is derived from an EMBL/GenBank/DDBJ whole genome shotgun (WGS) entry which is preliminary data.</text>
</comment>
<dbReference type="PROSITE" id="PS51192">
    <property type="entry name" value="HELICASE_ATP_BIND_1"/>
    <property type="match status" value="1"/>
</dbReference>
<dbReference type="Pfam" id="PF00176">
    <property type="entry name" value="SNF2-rel_dom"/>
    <property type="match status" value="1"/>
</dbReference>
<dbReference type="PROSITE" id="PS51194">
    <property type="entry name" value="HELICASE_CTER"/>
    <property type="match status" value="1"/>
</dbReference>
<dbReference type="GO" id="GO:0016787">
    <property type="term" value="F:hydrolase activity"/>
    <property type="evidence" value="ECO:0007669"/>
    <property type="project" value="UniProtKB-KW"/>
</dbReference>
<dbReference type="PANTHER" id="PTHR45766">
    <property type="entry name" value="DNA ANNEALING HELICASE AND ENDONUCLEASE ZRANB3 FAMILY MEMBER"/>
    <property type="match status" value="1"/>
</dbReference>
<evidence type="ECO:0000256" key="1">
    <source>
        <dbReference type="ARBA" id="ARBA00022801"/>
    </source>
</evidence>
<reference evidence="6" key="1">
    <citation type="journal article" date="2019" name="Int. J. Syst. Evol. Microbiol.">
        <title>The Global Catalogue of Microorganisms (GCM) 10K type strain sequencing project: providing services to taxonomists for standard genome sequencing and annotation.</title>
        <authorList>
            <consortium name="The Broad Institute Genomics Platform"/>
            <consortium name="The Broad Institute Genome Sequencing Center for Infectious Disease"/>
            <person name="Wu L."/>
            <person name="Ma J."/>
        </authorList>
    </citation>
    <scope>NUCLEOTIDE SEQUENCE [LARGE SCALE GENOMIC DNA]</scope>
    <source>
        <strain evidence="6">KCTC 62192</strain>
    </source>
</reference>
<dbReference type="InterPro" id="IPR038718">
    <property type="entry name" value="SNF2-like_sf"/>
</dbReference>
<dbReference type="InterPro" id="IPR014001">
    <property type="entry name" value="Helicase_ATP-bd"/>
</dbReference>
<keyword evidence="5" id="KW-0067">ATP-binding</keyword>
<organism evidence="5 6">
    <name type="scientific">Acidimangrovimonas pyrenivorans</name>
    <dbReference type="NCBI Taxonomy" id="2030798"/>
    <lineage>
        <taxon>Bacteria</taxon>
        <taxon>Pseudomonadati</taxon>
        <taxon>Pseudomonadota</taxon>
        <taxon>Alphaproteobacteria</taxon>
        <taxon>Rhodobacterales</taxon>
        <taxon>Paracoccaceae</taxon>
        <taxon>Acidimangrovimonas</taxon>
    </lineage>
</organism>
<dbReference type="EC" id="3.6.4.-" evidence="5"/>
<keyword evidence="5" id="KW-0547">Nucleotide-binding</keyword>
<dbReference type="Pfam" id="PF00271">
    <property type="entry name" value="Helicase_C"/>
    <property type="match status" value="1"/>
</dbReference>
<evidence type="ECO:0000313" key="6">
    <source>
        <dbReference type="Proteomes" id="UP001595443"/>
    </source>
</evidence>
<protein>
    <submittedName>
        <fullName evidence="5">DEAD/DEAH box helicase</fullName>
        <ecNumber evidence="5">3.6.4.-</ecNumber>
    </submittedName>
</protein>
<dbReference type="CDD" id="cd18793">
    <property type="entry name" value="SF2_C_SNF"/>
    <property type="match status" value="1"/>
</dbReference>
<dbReference type="SMART" id="SM00487">
    <property type="entry name" value="DEXDc"/>
    <property type="match status" value="1"/>
</dbReference>
<feature type="domain" description="Helicase ATP-binding" evidence="3">
    <location>
        <begin position="269"/>
        <end position="453"/>
    </location>
</feature>
<dbReference type="RefSeq" id="WP_377831473.1">
    <property type="nucleotide sequence ID" value="NZ_JBHRSK010000002.1"/>
</dbReference>
<name>A0ABV7ABZ5_9RHOB</name>
<dbReference type="InterPro" id="IPR049730">
    <property type="entry name" value="SNF2/RAD54-like_C"/>
</dbReference>
<evidence type="ECO:0000313" key="5">
    <source>
        <dbReference type="EMBL" id="MFC2966849.1"/>
    </source>
</evidence>
<evidence type="ECO:0000259" key="4">
    <source>
        <dbReference type="PROSITE" id="PS51194"/>
    </source>
</evidence>
<dbReference type="InterPro" id="IPR027417">
    <property type="entry name" value="P-loop_NTPase"/>
</dbReference>
<accession>A0ABV7ABZ5</accession>
<dbReference type="Proteomes" id="UP001595443">
    <property type="component" value="Unassembled WGS sequence"/>
</dbReference>
<dbReference type="InterPro" id="IPR001650">
    <property type="entry name" value="Helicase_C-like"/>
</dbReference>
<sequence>MASSDLAGFLQQELPELSDDWWEKNVVERLSFQQQRIIEEKRLSSLRELDLAALLRVLDQNWYELSNKLKFPREGRNWVKELQTVRNKWAHASAEEAPPSEVYRDADTLERLLSMINGSKASIEAANAMKNAALASMSKGPTTNGPAKVPEEPTTPPDSAAEKPAHLFNVGEVVTLRSDNSVMVPVLEVVFGGPEIRYRVFQDGAKATYYESQLQALGGDDDEKPEISIEEFKARLTAQHLLSPSTANLFSLRSGRVNFVPYQYRPVLKLIRSDRPRLLIADEVGVGKTIEAGLVIKELGARTDISSILVICPKALVAERKWQTEMKRFDEDFTHLDGKLLRHCLQETDLEGEWPEKYGKAILPFSLFDSDLIFGQGGRKQKKDRGLLALDPAPAFDLVIVDEAHHIRNSDTFLHQGVRYFCDNAKAVLLMTATPVQLGSSDLFTLLNVVRPDLVIDEASFEQMAEPNRFINEAIRLCREKSTGWQKEASDQLREAAQTEWGRLFLREEANFQDAFDKLQEADIPDAERVLMTRTLEELYTFSSIINRTRRRDIGEFTTRKPQTLTVEFNDEQRELHDTLLSIIAKILARCHGQQNVKFMMTTIRRQAASCLFGLAPLLSDILTRKLDQLEVIESNDIDDDVDLSFVDEVRTEIEELLHKAENLNPEDAKVEAFIGALKDKAGLENNKALVFSTFRHTLAYLAKHTEAAGLRFGLVHGDVPDEERADLRRRFALPKDHEDALDVLLSSEVGCEGLDFQFCDFLVNYDLPWNPMRIEQRIGRIDRYGQKSEAVSVVNLVTPGTVDADIYQRCLWRIGVFHHAVGGSEEILGEITQEIHDIAESFVLTEDEREKKLQQLADNGIRRIREEQDLEEKESELFGLNVPKQSWREDIEDAESEWLSPASIKRCVSRYIQSKTGSDVDPLSGDKPLRTLRVSQEVRNALLADFRKFKRSNDTLSRSWEKWLKGGSPSLTVTFDQDSAAENPSAVHLTVLHPLVRQAARFLEMDEAMYCSLEVTDGLPPGQHKFALYRWTMHGIKPDERLVAVATDPEVEGALLQVLHRAVEPILSVSQSAQDFDDLDNLHHTKWSAAQANHIAENQKLAEHRVQSLTVSHRARVRTLDDQISKSTNDRIRKMKEAELARANADFERRVSELRDAGNTGDIRAAPIMLGTISVRSGE</sequence>
<dbReference type="Gene3D" id="3.40.50.10810">
    <property type="entry name" value="Tandem AAA-ATPase domain"/>
    <property type="match status" value="1"/>
</dbReference>
<gene>
    <name evidence="5" type="ORF">ACFOES_01970</name>
</gene>
<keyword evidence="1 5" id="KW-0378">Hydrolase</keyword>
<dbReference type="EMBL" id="JBHRSK010000002">
    <property type="protein sequence ID" value="MFC2966849.1"/>
    <property type="molecule type" value="Genomic_DNA"/>
</dbReference>
<evidence type="ECO:0000259" key="3">
    <source>
        <dbReference type="PROSITE" id="PS51192"/>
    </source>
</evidence>
<dbReference type="SMART" id="SM00490">
    <property type="entry name" value="HELICc"/>
    <property type="match status" value="1"/>
</dbReference>
<dbReference type="Gene3D" id="3.40.50.300">
    <property type="entry name" value="P-loop containing nucleotide triphosphate hydrolases"/>
    <property type="match status" value="1"/>
</dbReference>
<feature type="region of interest" description="Disordered" evidence="2">
    <location>
        <begin position="136"/>
        <end position="163"/>
    </location>
</feature>
<keyword evidence="5" id="KW-0347">Helicase</keyword>
<feature type="domain" description="Helicase C-terminal" evidence="4">
    <location>
        <begin position="670"/>
        <end position="858"/>
    </location>
</feature>
<dbReference type="InterPro" id="IPR000330">
    <property type="entry name" value="SNF2_N"/>
</dbReference>
<dbReference type="InterPro" id="IPR041650">
    <property type="entry name" value="HEPN_Swt1"/>
</dbReference>
<dbReference type="PANTHER" id="PTHR45766:SF6">
    <property type="entry name" value="SWI_SNF-RELATED MATRIX-ASSOCIATED ACTIN-DEPENDENT REGULATOR OF CHROMATIN SUBFAMILY A-LIKE PROTEIN 1"/>
    <property type="match status" value="1"/>
</dbReference>
<keyword evidence="6" id="KW-1185">Reference proteome</keyword>
<proteinExistence type="predicted"/>
<dbReference type="SUPFAM" id="SSF52540">
    <property type="entry name" value="P-loop containing nucleoside triphosphate hydrolases"/>
    <property type="match status" value="2"/>
</dbReference>
<dbReference type="Pfam" id="PF18731">
    <property type="entry name" value="HEPN_Swt1"/>
    <property type="match status" value="1"/>
</dbReference>
<dbReference type="GO" id="GO:0004386">
    <property type="term" value="F:helicase activity"/>
    <property type="evidence" value="ECO:0007669"/>
    <property type="project" value="UniProtKB-KW"/>
</dbReference>